<evidence type="ECO:0000313" key="7">
    <source>
        <dbReference type="Proteomes" id="UP001500368"/>
    </source>
</evidence>
<evidence type="ECO:0000259" key="5">
    <source>
        <dbReference type="Pfam" id="PF13579"/>
    </source>
</evidence>
<dbReference type="RefSeq" id="WP_345477166.1">
    <property type="nucleotide sequence ID" value="NZ_BAABLW010000007.1"/>
</dbReference>
<keyword evidence="2" id="KW-0808">Transferase</keyword>
<proteinExistence type="predicted"/>
<dbReference type="EMBL" id="BAABLW010000007">
    <property type="protein sequence ID" value="GAA4918086.1"/>
    <property type="molecule type" value="Genomic_DNA"/>
</dbReference>
<gene>
    <name evidence="6" type="ORF">GCM10025790_11980</name>
</gene>
<evidence type="ECO:0000256" key="2">
    <source>
        <dbReference type="ARBA" id="ARBA00022679"/>
    </source>
</evidence>
<dbReference type="InterPro" id="IPR001296">
    <property type="entry name" value="Glyco_trans_1"/>
</dbReference>
<evidence type="ECO:0000259" key="4">
    <source>
        <dbReference type="Pfam" id="PF00534"/>
    </source>
</evidence>
<keyword evidence="7" id="KW-1185">Reference proteome</keyword>
<evidence type="ECO:0000256" key="1">
    <source>
        <dbReference type="ARBA" id="ARBA00022676"/>
    </source>
</evidence>
<name>A0ABP9FVA3_9MICC</name>
<dbReference type="InterPro" id="IPR028098">
    <property type="entry name" value="Glyco_trans_4-like_N"/>
</dbReference>
<dbReference type="Proteomes" id="UP001500368">
    <property type="component" value="Unassembled WGS sequence"/>
</dbReference>
<comment type="caution">
    <text evidence="6">The sequence shown here is derived from an EMBL/GenBank/DDBJ whole genome shotgun (WGS) entry which is preliminary data.</text>
</comment>
<dbReference type="PANTHER" id="PTHR12526">
    <property type="entry name" value="GLYCOSYLTRANSFERASE"/>
    <property type="match status" value="1"/>
</dbReference>
<dbReference type="Gene3D" id="3.40.50.2000">
    <property type="entry name" value="Glycogen Phosphorylase B"/>
    <property type="match status" value="2"/>
</dbReference>
<accession>A0ABP9FVA3</accession>
<evidence type="ECO:0000256" key="3">
    <source>
        <dbReference type="SAM" id="MobiDB-lite"/>
    </source>
</evidence>
<feature type="region of interest" description="Disordered" evidence="3">
    <location>
        <begin position="354"/>
        <end position="374"/>
    </location>
</feature>
<protein>
    <submittedName>
        <fullName evidence="6">Glycosyltransferase family 4 protein</fullName>
    </submittedName>
</protein>
<dbReference type="Pfam" id="PF00534">
    <property type="entry name" value="Glycos_transf_1"/>
    <property type="match status" value="1"/>
</dbReference>
<feature type="domain" description="Glycosyltransferase subfamily 4-like N-terminal" evidence="5">
    <location>
        <begin position="17"/>
        <end position="157"/>
    </location>
</feature>
<organism evidence="6 7">
    <name type="scientific">Nesterenkonia rhizosphaerae</name>
    <dbReference type="NCBI Taxonomy" id="1348272"/>
    <lineage>
        <taxon>Bacteria</taxon>
        <taxon>Bacillati</taxon>
        <taxon>Actinomycetota</taxon>
        <taxon>Actinomycetes</taxon>
        <taxon>Micrococcales</taxon>
        <taxon>Micrococcaceae</taxon>
        <taxon>Nesterenkonia</taxon>
    </lineage>
</organism>
<evidence type="ECO:0000313" key="6">
    <source>
        <dbReference type="EMBL" id="GAA4918086.1"/>
    </source>
</evidence>
<reference evidence="7" key="1">
    <citation type="journal article" date="2019" name="Int. J. Syst. Evol. Microbiol.">
        <title>The Global Catalogue of Microorganisms (GCM) 10K type strain sequencing project: providing services to taxonomists for standard genome sequencing and annotation.</title>
        <authorList>
            <consortium name="The Broad Institute Genomics Platform"/>
            <consortium name="The Broad Institute Genome Sequencing Center for Infectious Disease"/>
            <person name="Wu L."/>
            <person name="Ma J."/>
        </authorList>
    </citation>
    <scope>NUCLEOTIDE SEQUENCE [LARGE SCALE GENOMIC DNA]</scope>
    <source>
        <strain evidence="7">JCM 19129</strain>
    </source>
</reference>
<dbReference type="Pfam" id="PF13579">
    <property type="entry name" value="Glyco_trans_4_4"/>
    <property type="match status" value="1"/>
</dbReference>
<feature type="domain" description="Glycosyl transferase family 1" evidence="4">
    <location>
        <begin position="186"/>
        <end position="292"/>
    </location>
</feature>
<feature type="compositionally biased region" description="Polar residues" evidence="3">
    <location>
        <begin position="365"/>
        <end position="374"/>
    </location>
</feature>
<keyword evidence="1" id="KW-0328">Glycosyltransferase</keyword>
<dbReference type="SUPFAM" id="SSF53756">
    <property type="entry name" value="UDP-Glycosyltransferase/glycogen phosphorylase"/>
    <property type="match status" value="1"/>
</dbReference>
<sequence>MRIGVLASVGHMVDSFFSDIIASWTNAGHEVLVAAGTGTSDGSGHVIEGLTRRPGPGAVRAWSGLSSWAHEEKLDVVLTNTATASALARTARLTIPVVYFCHGLHWNEGRGASDRIWQLAERVLLLKTSGVITINSDDHAWFSGRIPEDRILRLPTGVGLRPESYPRIAPPSAEGGSERTVMRLAWIGEFSTRKRPHLALDVADYLRKEGVDFTLQMVGEGSLLDSVNAAISRRGLEKHVAAEGTGNTAQVLADSHALIHTSAWEGLPRVMMEALAVGRRTYAFDVKGVRDIPQAVLFPEREPRALAGQLATDWRAGRLLQPIAFDPATLDVFRSAEAIRVFLEETVSASAKVHRMPSPVETEPARSQTAYETT</sequence>